<name>A0ABU8XIY9_9BURK</name>
<dbReference type="PROSITE" id="PS51184">
    <property type="entry name" value="JMJC"/>
    <property type="match status" value="1"/>
</dbReference>
<evidence type="ECO:0000259" key="1">
    <source>
        <dbReference type="PROSITE" id="PS51184"/>
    </source>
</evidence>
<evidence type="ECO:0000313" key="3">
    <source>
        <dbReference type="Proteomes" id="UP001367030"/>
    </source>
</evidence>
<organism evidence="2 3">
    <name type="scientific">Variovorax robiniae</name>
    <dbReference type="NCBI Taxonomy" id="1836199"/>
    <lineage>
        <taxon>Bacteria</taxon>
        <taxon>Pseudomonadati</taxon>
        <taxon>Pseudomonadota</taxon>
        <taxon>Betaproteobacteria</taxon>
        <taxon>Burkholderiales</taxon>
        <taxon>Comamonadaceae</taxon>
        <taxon>Variovorax</taxon>
    </lineage>
</organism>
<evidence type="ECO:0000313" key="2">
    <source>
        <dbReference type="EMBL" id="MEJ8859830.1"/>
    </source>
</evidence>
<dbReference type="Gene3D" id="2.60.120.650">
    <property type="entry name" value="Cupin"/>
    <property type="match status" value="1"/>
</dbReference>
<feature type="domain" description="JmjC" evidence="1">
    <location>
        <begin position="107"/>
        <end position="261"/>
    </location>
</feature>
<reference evidence="2 3" key="1">
    <citation type="submission" date="2024-03" db="EMBL/GenBank/DDBJ databases">
        <title>Novel species of the genus Variovorax.</title>
        <authorList>
            <person name="Liu Q."/>
            <person name="Xin Y.-H."/>
        </authorList>
    </citation>
    <scope>NUCLEOTIDE SEQUENCE [LARGE SCALE GENOMIC DNA]</scope>
    <source>
        <strain evidence="2 3">KACC 18901</strain>
    </source>
</reference>
<dbReference type="InterPro" id="IPR003347">
    <property type="entry name" value="JmjC_dom"/>
</dbReference>
<dbReference type="Proteomes" id="UP001367030">
    <property type="component" value="Unassembled WGS sequence"/>
</dbReference>
<protein>
    <submittedName>
        <fullName evidence="2">Cupin domain-containing protein</fullName>
    </submittedName>
</protein>
<dbReference type="Pfam" id="PF08007">
    <property type="entry name" value="JmjC_2"/>
    <property type="match status" value="1"/>
</dbReference>
<dbReference type="RefSeq" id="WP_340339862.1">
    <property type="nucleotide sequence ID" value="NZ_JBBKZS010000039.1"/>
</dbReference>
<dbReference type="EMBL" id="JBBKZS010000039">
    <property type="protein sequence ID" value="MEJ8859830.1"/>
    <property type="molecule type" value="Genomic_DNA"/>
</dbReference>
<sequence>MPQTSPTPGAQYRVRPVDEAGFTTQRVARLQHNFHEHPMLQLPALAQLAKSLEPLKQCRFVRKNITQGSSFKHDYQHPDGLSIDEVFERIHEPHSWIALYNIEANPDYARLLGEIVDTVRPQIEREQPGIFLINGFMFISAPPSVTPFHIDRENNFWLQLHGRKTMNVWDHTDREVVDAATVEDFIVDKTLSKVRLKEEFRPRSHEFDTGPGDGVYFPSLSPHMTRSEPDWVSPGNGVSVSLGVTFYTSVTRQHARVYQVNRLLRNALKMQPSEPGESTVVDSLKASLGGLVGAAHYRRTGAEAPPGVF</sequence>
<dbReference type="SUPFAM" id="SSF51197">
    <property type="entry name" value="Clavaminate synthase-like"/>
    <property type="match status" value="1"/>
</dbReference>
<comment type="caution">
    <text evidence="2">The sequence shown here is derived from an EMBL/GenBank/DDBJ whole genome shotgun (WGS) entry which is preliminary data.</text>
</comment>
<proteinExistence type="predicted"/>
<accession>A0ABU8XIY9</accession>
<keyword evidence="3" id="KW-1185">Reference proteome</keyword>
<gene>
    <name evidence="2" type="ORF">WKW79_35125</name>
</gene>